<evidence type="ECO:0000256" key="1">
    <source>
        <dbReference type="SAM" id="Phobius"/>
    </source>
</evidence>
<gene>
    <name evidence="2" type="ORF">DM860_016595</name>
</gene>
<dbReference type="Proteomes" id="UP000249390">
    <property type="component" value="Unassembled WGS sequence"/>
</dbReference>
<proteinExistence type="predicted"/>
<sequence length="247" mass="28875">MATKWPWQPLLPARTLLLYHTPRQFIPIRHMAPIQAFRRSDFDMLARRIASADTWKDAWLRANDSFEYFVYETKKTAEIIDRRYGVLQRLSVAAQSTAYRAREIDRKLEISRRWHTFTLDFSRNWPMYKKQLSDILETPIGRAVGTLVFIWFALSGWLSQFLILAVWVLPFTGLLFIVAEAEKLKIQGNCPSCRSKFIGYKFQRVCCTSCGNIVWQPQDDSFSKTGRRTKSSSKSQADVIDVEFEEK</sequence>
<dbReference type="GO" id="GO:0009507">
    <property type="term" value="C:chloroplast"/>
    <property type="evidence" value="ECO:0007669"/>
    <property type="project" value="TreeGrafter"/>
</dbReference>
<protein>
    <submittedName>
        <fullName evidence="2">Uncharacterized protein</fullName>
    </submittedName>
</protein>
<keyword evidence="1" id="KW-1133">Transmembrane helix</keyword>
<reference evidence="2 3" key="1">
    <citation type="submission" date="2018-06" db="EMBL/GenBank/DDBJ databases">
        <title>The Genome of Cuscuta australis (Dodder) Provides Insight into the Evolution of Plant Parasitism.</title>
        <authorList>
            <person name="Liu H."/>
        </authorList>
    </citation>
    <scope>NUCLEOTIDE SEQUENCE [LARGE SCALE GENOMIC DNA]</scope>
    <source>
        <strain evidence="3">cv. Yunnan</strain>
        <tissue evidence="2">Vines</tissue>
    </source>
</reference>
<keyword evidence="3" id="KW-1185">Reference proteome</keyword>
<keyword evidence="1" id="KW-0812">Transmembrane</keyword>
<dbReference type="EMBL" id="NQVE01000121">
    <property type="protein sequence ID" value="RAL46961.1"/>
    <property type="molecule type" value="Genomic_DNA"/>
</dbReference>
<dbReference type="PANTHER" id="PTHR36356">
    <property type="entry name" value="EXPRESSED PROTEIN"/>
    <property type="match status" value="1"/>
</dbReference>
<organism evidence="2 3">
    <name type="scientific">Cuscuta australis</name>
    <dbReference type="NCBI Taxonomy" id="267555"/>
    <lineage>
        <taxon>Eukaryota</taxon>
        <taxon>Viridiplantae</taxon>
        <taxon>Streptophyta</taxon>
        <taxon>Embryophyta</taxon>
        <taxon>Tracheophyta</taxon>
        <taxon>Spermatophyta</taxon>
        <taxon>Magnoliopsida</taxon>
        <taxon>eudicotyledons</taxon>
        <taxon>Gunneridae</taxon>
        <taxon>Pentapetalae</taxon>
        <taxon>asterids</taxon>
        <taxon>lamiids</taxon>
        <taxon>Solanales</taxon>
        <taxon>Convolvulaceae</taxon>
        <taxon>Cuscuteae</taxon>
        <taxon>Cuscuta</taxon>
        <taxon>Cuscuta subgen. Grammica</taxon>
        <taxon>Cuscuta sect. Cleistogrammica</taxon>
    </lineage>
</organism>
<dbReference type="PANTHER" id="PTHR36356:SF1">
    <property type="entry name" value="EXPRESSED PROTEIN"/>
    <property type="match status" value="1"/>
</dbReference>
<feature type="transmembrane region" description="Helical" evidence="1">
    <location>
        <begin position="160"/>
        <end position="179"/>
    </location>
</feature>
<evidence type="ECO:0000313" key="2">
    <source>
        <dbReference type="EMBL" id="RAL46961.1"/>
    </source>
</evidence>
<comment type="caution">
    <text evidence="2">The sequence shown here is derived from an EMBL/GenBank/DDBJ whole genome shotgun (WGS) entry which is preliminary data.</text>
</comment>
<accession>A0A328DRV5</accession>
<evidence type="ECO:0000313" key="3">
    <source>
        <dbReference type="Proteomes" id="UP000249390"/>
    </source>
</evidence>
<keyword evidence="1" id="KW-0472">Membrane</keyword>
<name>A0A328DRV5_9ASTE</name>
<dbReference type="AlphaFoldDB" id="A0A328DRV5"/>